<evidence type="ECO:0000256" key="1">
    <source>
        <dbReference type="ARBA" id="ARBA00005234"/>
    </source>
</evidence>
<dbReference type="SUPFAM" id="SSF54001">
    <property type="entry name" value="Cysteine proteinases"/>
    <property type="match status" value="1"/>
</dbReference>
<dbReference type="RefSeq" id="XP_060301389.1">
    <property type="nucleotide sequence ID" value="XM_060433586.1"/>
</dbReference>
<comment type="similarity">
    <text evidence="1">Belongs to the peptidase C48 family.</text>
</comment>
<feature type="compositionally biased region" description="Basic and acidic residues" evidence="5">
    <location>
        <begin position="287"/>
        <end position="297"/>
    </location>
</feature>
<evidence type="ECO:0000313" key="7">
    <source>
        <dbReference type="EMBL" id="KAK0728534.1"/>
    </source>
</evidence>
<dbReference type="InterPro" id="IPR038765">
    <property type="entry name" value="Papain-like_cys_pep_sf"/>
</dbReference>
<dbReference type="GO" id="GO:0008234">
    <property type="term" value="F:cysteine-type peptidase activity"/>
    <property type="evidence" value="ECO:0007669"/>
    <property type="project" value="UniProtKB-KW"/>
</dbReference>
<feature type="region of interest" description="Disordered" evidence="5">
    <location>
        <begin position="287"/>
        <end position="316"/>
    </location>
</feature>
<name>A0AA40B6C1_9PEZI</name>
<accession>A0AA40B6C1</accession>
<keyword evidence="2" id="KW-0645">Protease</keyword>
<feature type="domain" description="Ubiquitin-like protease family profile" evidence="6">
    <location>
        <begin position="87"/>
        <end position="247"/>
    </location>
</feature>
<feature type="compositionally biased region" description="Basic and acidic residues" evidence="5">
    <location>
        <begin position="29"/>
        <end position="40"/>
    </location>
</feature>
<dbReference type="InterPro" id="IPR003653">
    <property type="entry name" value="Peptidase_C48_C"/>
</dbReference>
<dbReference type="AlphaFoldDB" id="A0AA40B6C1"/>
<feature type="region of interest" description="Disordered" evidence="5">
    <location>
        <begin position="1"/>
        <end position="46"/>
    </location>
</feature>
<evidence type="ECO:0000256" key="4">
    <source>
        <dbReference type="ARBA" id="ARBA00022807"/>
    </source>
</evidence>
<comment type="caution">
    <text evidence="7">The sequence shown here is derived from an EMBL/GenBank/DDBJ whole genome shotgun (WGS) entry which is preliminary data.</text>
</comment>
<proteinExistence type="inferred from homology"/>
<dbReference type="PROSITE" id="PS50600">
    <property type="entry name" value="ULP_PROTEASE"/>
    <property type="match status" value="1"/>
</dbReference>
<keyword evidence="3" id="KW-0378">Hydrolase</keyword>
<dbReference type="GO" id="GO:0016926">
    <property type="term" value="P:protein desumoylation"/>
    <property type="evidence" value="ECO:0007669"/>
    <property type="project" value="UniProtKB-ARBA"/>
</dbReference>
<reference evidence="7" key="1">
    <citation type="submission" date="2023-06" db="EMBL/GenBank/DDBJ databases">
        <title>Genome-scale phylogeny and comparative genomics of the fungal order Sordariales.</title>
        <authorList>
            <consortium name="Lawrence Berkeley National Laboratory"/>
            <person name="Hensen N."/>
            <person name="Bonometti L."/>
            <person name="Westerberg I."/>
            <person name="Brannstrom I.O."/>
            <person name="Guillou S."/>
            <person name="Cros-Aarteil S."/>
            <person name="Calhoun S."/>
            <person name="Haridas S."/>
            <person name="Kuo A."/>
            <person name="Mondo S."/>
            <person name="Pangilinan J."/>
            <person name="Riley R."/>
            <person name="LaButti K."/>
            <person name="Andreopoulos B."/>
            <person name="Lipzen A."/>
            <person name="Chen C."/>
            <person name="Yanf M."/>
            <person name="Daum C."/>
            <person name="Ng V."/>
            <person name="Clum A."/>
            <person name="Steindorff A."/>
            <person name="Ohm R."/>
            <person name="Martin F."/>
            <person name="Silar P."/>
            <person name="Natvig D."/>
            <person name="Lalanne C."/>
            <person name="Gautier V."/>
            <person name="Ament-velasquez S.L."/>
            <person name="Kruys A."/>
            <person name="Hutchinson M.I."/>
            <person name="Powell A.J."/>
            <person name="Barry K."/>
            <person name="Miller A.N."/>
            <person name="Grigoriev I.V."/>
            <person name="Debuchy R."/>
            <person name="Gladieux P."/>
            <person name="Thoren M.H."/>
            <person name="Johannesson H."/>
        </authorList>
    </citation>
    <scope>NUCLEOTIDE SEQUENCE</scope>
    <source>
        <strain evidence="7">SMH2392-1A</strain>
    </source>
</reference>
<evidence type="ECO:0000256" key="3">
    <source>
        <dbReference type="ARBA" id="ARBA00022801"/>
    </source>
</evidence>
<dbReference type="Proteomes" id="UP001172101">
    <property type="component" value="Unassembled WGS sequence"/>
</dbReference>
<evidence type="ECO:0000259" key="6">
    <source>
        <dbReference type="PROSITE" id="PS50600"/>
    </source>
</evidence>
<dbReference type="GO" id="GO:0019783">
    <property type="term" value="F:ubiquitin-like protein peptidase activity"/>
    <property type="evidence" value="ECO:0007669"/>
    <property type="project" value="UniProtKB-ARBA"/>
</dbReference>
<evidence type="ECO:0000256" key="5">
    <source>
        <dbReference type="SAM" id="MobiDB-lite"/>
    </source>
</evidence>
<dbReference type="PANTHER" id="PTHR46915">
    <property type="entry name" value="UBIQUITIN-LIKE PROTEASE 4-RELATED"/>
    <property type="match status" value="1"/>
</dbReference>
<dbReference type="EMBL" id="JAUIRO010000002">
    <property type="protein sequence ID" value="KAK0728534.1"/>
    <property type="molecule type" value="Genomic_DNA"/>
</dbReference>
<dbReference type="GeneID" id="85316856"/>
<gene>
    <name evidence="7" type="ORF">B0T26DRAFT_175740</name>
</gene>
<keyword evidence="8" id="KW-1185">Reference proteome</keyword>
<dbReference type="PANTHER" id="PTHR46915:SF2">
    <property type="entry name" value="UBIQUITIN-LIKE PROTEASE 4"/>
    <property type="match status" value="1"/>
</dbReference>
<dbReference type="GO" id="GO:0006508">
    <property type="term" value="P:proteolysis"/>
    <property type="evidence" value="ECO:0007669"/>
    <property type="project" value="UniProtKB-KW"/>
</dbReference>
<evidence type="ECO:0000313" key="8">
    <source>
        <dbReference type="Proteomes" id="UP001172101"/>
    </source>
</evidence>
<organism evidence="7 8">
    <name type="scientific">Lasiosphaeria miniovina</name>
    <dbReference type="NCBI Taxonomy" id="1954250"/>
    <lineage>
        <taxon>Eukaryota</taxon>
        <taxon>Fungi</taxon>
        <taxon>Dikarya</taxon>
        <taxon>Ascomycota</taxon>
        <taxon>Pezizomycotina</taxon>
        <taxon>Sordariomycetes</taxon>
        <taxon>Sordariomycetidae</taxon>
        <taxon>Sordariales</taxon>
        <taxon>Lasiosphaeriaceae</taxon>
        <taxon>Lasiosphaeria</taxon>
    </lineage>
</organism>
<keyword evidence="4" id="KW-0788">Thiol protease</keyword>
<protein>
    <recommendedName>
        <fullName evidence="6">Ubiquitin-like protease family profile domain-containing protein</fullName>
    </recommendedName>
</protein>
<dbReference type="Pfam" id="PF02902">
    <property type="entry name" value="Peptidase_C48"/>
    <property type="match status" value="1"/>
</dbReference>
<evidence type="ECO:0000256" key="2">
    <source>
        <dbReference type="ARBA" id="ARBA00022670"/>
    </source>
</evidence>
<dbReference type="Gene3D" id="3.40.395.10">
    <property type="entry name" value="Adenoviral Proteinase, Chain A"/>
    <property type="match status" value="1"/>
</dbReference>
<sequence length="334" mass="37631">MVETTILRSRHSKTSESKGLNGDTVDTNPKTKDWGGESGDKASMVKKTQEAAETLTGLHGSLSKQSGAVKTADVVRREDHLRLVSRMLLTECDIKTLDNGAFLNDNIIQFCLFTLSEKYYCRKVYMFNTFLVKNLRQGISCDNWSKTANPAEYEFIFVPIHNRGNHWNGAILWHDALATAGSDRRTFSLAFVDSLHRFADNRDSRLLQDNFSRLHIDVIVKAPPKDLPKQDNDCDCGVFVLAFFEHFLQDLIQFKRAVEEETSLDCVVYADILRSVIRERAEAAKRAKDAEESKKLDSASPADGWEERGVSAPPSQRLLTISSEEATVQFGTQF</sequence>